<evidence type="ECO:0000313" key="2">
    <source>
        <dbReference type="Proteomes" id="UP000190027"/>
    </source>
</evidence>
<dbReference type="AlphaFoldDB" id="A0A1T4X818"/>
<evidence type="ECO:0000313" key="1">
    <source>
        <dbReference type="EMBL" id="SKA85800.1"/>
    </source>
</evidence>
<dbReference type="RefSeq" id="WP_078717482.1">
    <property type="nucleotide sequence ID" value="NZ_FUYC01000008.1"/>
</dbReference>
<protein>
    <submittedName>
        <fullName evidence="1">Uncharacterized protein</fullName>
    </submittedName>
</protein>
<proteinExistence type="predicted"/>
<dbReference type="OrthoDB" id="5438497at2"/>
<name>A0A1T4X818_9BACT</name>
<dbReference type="Proteomes" id="UP000190027">
    <property type="component" value="Unassembled WGS sequence"/>
</dbReference>
<dbReference type="EMBL" id="FUYC01000008">
    <property type="protein sequence ID" value="SKA85800.1"/>
    <property type="molecule type" value="Genomic_DNA"/>
</dbReference>
<reference evidence="1 2" key="1">
    <citation type="submission" date="2017-02" db="EMBL/GenBank/DDBJ databases">
        <authorList>
            <person name="Peterson S.W."/>
        </authorList>
    </citation>
    <scope>NUCLEOTIDE SEQUENCE [LARGE SCALE GENOMIC DNA]</scope>
    <source>
        <strain evidence="1 2">DSM 16080</strain>
    </source>
</reference>
<sequence length="705" mass="78385">MSIATPALTNFTAGEISPRLAGRVDLSKYYNGCDTLLNFVVHPHGGATRRSGFRFVRHALNPECRSLLVPFEYNAQQSYVLEFGEDTDGKGCLRVFMDRGIVLVPEGEEGAGQPVRVETPFVESDLEDLRYVQSNDTLILTHPMHSPHRLTRTDHHVWELERIDFTGQPEQWTEDNWPHVACFFQERLVLAATPKQPNTLWLSRTGEYFDFRTNTREVPLEDWDDMEVREDESNARDGRIGQQFTVLDGGRFEKGSVVRGQNPDKEKRFFRYKGEAAFLPWGGDQRVTFAEAPEAGEVEPIHDADGQLAVDFWDALSVGDRIVNPDAGEPLADDGMEVTLSAAQANAIEFLVPKSRLWIGTSGGEWTLGGSGSGDPLSPANIRAGQEGTCGASAGRPESVASASLFIQRAGRKLREMRYRFDSDAYISRDLTILSEHITAPGLLQLAYAQEPDSLVWCLRSDGKLVSLTYKPEQEVLAWARHETQGHVERICTVYNGATLLDELWVVVRRRINGRWERFVEYLEDVFQHTETRQGFFLDSGVSYAGDPVDRLEGLEHLAGESVSVLADGLVFTNRPVHQDGTVLLDKPASTIHAGLPYSSVLRPMDIEGGSSRGTTQTKRRRVVQVSVRFHNTLGGGVGPDPDHLEPLQYLLPSAPQGRALPLWSGDKTVKFGRGWSTDGRLAVVQSQPLPMSVLLIVPEVIVNV</sequence>
<keyword evidence="2" id="KW-1185">Reference proteome</keyword>
<accession>A0A1T4X818</accession>
<organism evidence="1 2">
    <name type="scientific">Paucidesulfovibrio gracilis DSM 16080</name>
    <dbReference type="NCBI Taxonomy" id="1121449"/>
    <lineage>
        <taxon>Bacteria</taxon>
        <taxon>Pseudomonadati</taxon>
        <taxon>Thermodesulfobacteriota</taxon>
        <taxon>Desulfovibrionia</taxon>
        <taxon>Desulfovibrionales</taxon>
        <taxon>Desulfovibrionaceae</taxon>
        <taxon>Paucidesulfovibrio</taxon>
    </lineage>
</organism>
<gene>
    <name evidence="1" type="ORF">SAMN02745704_01923</name>
</gene>
<dbReference type="STRING" id="1121449.SAMN02745704_01923"/>